<keyword evidence="1" id="KW-0812">Transmembrane</keyword>
<dbReference type="RefSeq" id="WP_126808584.1">
    <property type="nucleotide sequence ID" value="NZ_NGKA01000008.1"/>
</dbReference>
<accession>A0A430AVX4</accession>
<keyword evidence="1" id="KW-1133">Transmembrane helix</keyword>
<dbReference type="AlphaFoldDB" id="A0A430AVX4"/>
<feature type="chain" id="PRO_5019312884" description="Gram-positive cocci surface proteins LPxTG domain-containing protein" evidence="2">
    <location>
        <begin position="22"/>
        <end position="102"/>
    </location>
</feature>
<keyword evidence="1" id="KW-0472">Membrane</keyword>
<gene>
    <name evidence="3" type="ORF">CBF29_06295</name>
</gene>
<evidence type="ECO:0000313" key="4">
    <source>
        <dbReference type="Proteomes" id="UP000287605"/>
    </source>
</evidence>
<feature type="signal peptide" evidence="2">
    <location>
        <begin position="1"/>
        <end position="21"/>
    </location>
</feature>
<name>A0A430AVX4_9ENTE</name>
<keyword evidence="4" id="KW-1185">Reference proteome</keyword>
<reference evidence="3 4" key="1">
    <citation type="submission" date="2017-05" db="EMBL/GenBank/DDBJ databases">
        <title>Vagococcus spp. assemblies.</title>
        <authorList>
            <person name="Gulvik C.A."/>
        </authorList>
    </citation>
    <scope>NUCLEOTIDE SEQUENCE [LARGE SCALE GENOMIC DNA]</scope>
    <source>
        <strain evidence="3 4">CCUG 51432</strain>
    </source>
</reference>
<comment type="caution">
    <text evidence="3">The sequence shown here is derived from an EMBL/GenBank/DDBJ whole genome shotgun (WGS) entry which is preliminary data.</text>
</comment>
<keyword evidence="2" id="KW-0732">Signal</keyword>
<evidence type="ECO:0008006" key="5">
    <source>
        <dbReference type="Google" id="ProtNLM"/>
    </source>
</evidence>
<dbReference type="EMBL" id="NGKA01000008">
    <property type="protein sequence ID" value="RSU12205.1"/>
    <property type="molecule type" value="Genomic_DNA"/>
</dbReference>
<sequence>MKKNYLFIILLIFLFPLKLEATTTEGQIQFFEGNTEESKPLVPPVEEKEDTISSFPKTIITSDVNKNKQRLLQTNDTINYSMSLIGFLLFFYAIYQLRRNLK</sequence>
<feature type="transmembrane region" description="Helical" evidence="1">
    <location>
        <begin position="77"/>
        <end position="95"/>
    </location>
</feature>
<evidence type="ECO:0000313" key="3">
    <source>
        <dbReference type="EMBL" id="RSU12205.1"/>
    </source>
</evidence>
<organism evidence="3 4">
    <name type="scientific">Vagococcus elongatus</name>
    <dbReference type="NCBI Taxonomy" id="180344"/>
    <lineage>
        <taxon>Bacteria</taxon>
        <taxon>Bacillati</taxon>
        <taxon>Bacillota</taxon>
        <taxon>Bacilli</taxon>
        <taxon>Lactobacillales</taxon>
        <taxon>Enterococcaceae</taxon>
        <taxon>Vagococcus</taxon>
    </lineage>
</organism>
<proteinExistence type="predicted"/>
<evidence type="ECO:0000256" key="2">
    <source>
        <dbReference type="SAM" id="SignalP"/>
    </source>
</evidence>
<protein>
    <recommendedName>
        <fullName evidence="5">Gram-positive cocci surface proteins LPxTG domain-containing protein</fullName>
    </recommendedName>
</protein>
<dbReference type="Proteomes" id="UP000287605">
    <property type="component" value="Unassembled WGS sequence"/>
</dbReference>
<evidence type="ECO:0000256" key="1">
    <source>
        <dbReference type="SAM" id="Phobius"/>
    </source>
</evidence>